<comment type="caution">
    <text evidence="2">The sequence shown here is derived from an EMBL/GenBank/DDBJ whole genome shotgun (WGS) entry which is preliminary data.</text>
</comment>
<feature type="signal peptide" evidence="1">
    <location>
        <begin position="1"/>
        <end position="22"/>
    </location>
</feature>
<organism evidence="2 3">
    <name type="scientific">Segatella salivae</name>
    <dbReference type="NCBI Taxonomy" id="228604"/>
    <lineage>
        <taxon>Bacteria</taxon>
        <taxon>Pseudomonadati</taxon>
        <taxon>Bacteroidota</taxon>
        <taxon>Bacteroidia</taxon>
        <taxon>Bacteroidales</taxon>
        <taxon>Prevotellaceae</taxon>
        <taxon>Segatella</taxon>
    </lineage>
</organism>
<keyword evidence="1" id="KW-0732">Signal</keyword>
<proteinExistence type="predicted"/>
<dbReference type="RefSeq" id="WP_219424880.1">
    <property type="nucleotide sequence ID" value="NZ_CAUQEZ010000012.1"/>
</dbReference>
<reference evidence="2" key="1">
    <citation type="submission" date="2021-07" db="EMBL/GenBank/DDBJ databases">
        <title>Genomic diversity and antimicrobial resistance of Prevotella spp. isolated from chronic lung disease airways.</title>
        <authorList>
            <person name="Webb K.A."/>
            <person name="Olagoke O.S."/>
            <person name="Baird T."/>
            <person name="Neill J."/>
            <person name="Pham A."/>
            <person name="Wells T.J."/>
            <person name="Ramsay K.A."/>
            <person name="Bell S.C."/>
            <person name="Sarovich D.S."/>
            <person name="Price E.P."/>
        </authorList>
    </citation>
    <scope>NUCLEOTIDE SEQUENCE</scope>
    <source>
        <strain evidence="2">SCHI0047.S.3</strain>
    </source>
</reference>
<evidence type="ECO:0000313" key="3">
    <source>
        <dbReference type="Proteomes" id="UP001196873"/>
    </source>
</evidence>
<protein>
    <recommendedName>
        <fullName evidence="4">Lipoprotein</fullName>
    </recommendedName>
</protein>
<evidence type="ECO:0000313" key="2">
    <source>
        <dbReference type="EMBL" id="MBW4865559.1"/>
    </source>
</evidence>
<gene>
    <name evidence="2" type="ORF">KZY68_05915</name>
</gene>
<sequence length="145" mass="16509">MKKLIMLLCTACLLWGCTCSQKTIQYNVAKNYFFSNNASLPASLKVTNEHEFNHYFGMAAVMGKGGEPTKIDFKKQFVIAKVLPETNISTDIQPLSLVQKGNTLLLNYKVIRGKKQSYYTQPFFILVVNRKYIDKEVIENNASKE</sequence>
<evidence type="ECO:0008006" key="4">
    <source>
        <dbReference type="Google" id="ProtNLM"/>
    </source>
</evidence>
<name>A0AAW4NSD0_9BACT</name>
<dbReference type="EMBL" id="JAHXRF010000007">
    <property type="protein sequence ID" value="MBW4865559.1"/>
    <property type="molecule type" value="Genomic_DNA"/>
</dbReference>
<feature type="chain" id="PRO_5043711357" description="Lipoprotein" evidence="1">
    <location>
        <begin position="23"/>
        <end position="145"/>
    </location>
</feature>
<evidence type="ECO:0000256" key="1">
    <source>
        <dbReference type="SAM" id="SignalP"/>
    </source>
</evidence>
<dbReference type="AlphaFoldDB" id="A0AAW4NSD0"/>
<dbReference type="Proteomes" id="UP001196873">
    <property type="component" value="Unassembled WGS sequence"/>
</dbReference>
<accession>A0AAW4NSD0</accession>